<evidence type="ECO:0000313" key="2">
    <source>
        <dbReference type="EMBL" id="THF60726.1"/>
    </source>
</evidence>
<dbReference type="RefSeq" id="WP_136385455.1">
    <property type="nucleotide sequence ID" value="NZ_SSOD01000009.1"/>
</dbReference>
<accession>A0A4S4AMJ2</accession>
<protein>
    <submittedName>
        <fullName evidence="2">Iron transporter</fullName>
    </submittedName>
</protein>
<organism evidence="2 3">
    <name type="scientific">Pseudothauera rhizosphaerae</name>
    <dbReference type="NCBI Taxonomy" id="2565932"/>
    <lineage>
        <taxon>Bacteria</taxon>
        <taxon>Pseudomonadati</taxon>
        <taxon>Pseudomonadota</taxon>
        <taxon>Betaproteobacteria</taxon>
        <taxon>Rhodocyclales</taxon>
        <taxon>Zoogloeaceae</taxon>
        <taxon>Pseudothauera</taxon>
    </lineage>
</organism>
<gene>
    <name evidence="2" type="ORF">E6O51_13200</name>
</gene>
<keyword evidence="1" id="KW-0472">Membrane</keyword>
<feature type="transmembrane region" description="Helical" evidence="1">
    <location>
        <begin position="52"/>
        <end position="72"/>
    </location>
</feature>
<evidence type="ECO:0000313" key="3">
    <source>
        <dbReference type="Proteomes" id="UP000307956"/>
    </source>
</evidence>
<reference evidence="2 3" key="1">
    <citation type="submission" date="2019-04" db="EMBL/GenBank/DDBJ databases">
        <title>Azoarcus rhizosphaerae sp. nov. isolated from rhizosphere of Ficus religiosa.</title>
        <authorList>
            <person name="Lin S.-Y."/>
            <person name="Hameed A."/>
            <person name="Hsu Y.-H."/>
            <person name="Young C.-C."/>
        </authorList>
    </citation>
    <scope>NUCLEOTIDE SEQUENCE [LARGE SCALE GENOMIC DNA]</scope>
    <source>
        <strain evidence="2 3">CC-YHH848</strain>
    </source>
</reference>
<keyword evidence="3" id="KW-1185">Reference proteome</keyword>
<dbReference type="EMBL" id="SSOD01000009">
    <property type="protein sequence ID" value="THF60726.1"/>
    <property type="molecule type" value="Genomic_DNA"/>
</dbReference>
<evidence type="ECO:0000256" key="1">
    <source>
        <dbReference type="SAM" id="Phobius"/>
    </source>
</evidence>
<dbReference type="Proteomes" id="UP000307956">
    <property type="component" value="Unassembled WGS sequence"/>
</dbReference>
<sequence>MSTHHYLTCFADHRPVLNVTLRSALAILGGYGLAALAASAFAVGMPLPRVDAVTLAIMLSFIVYLLAVMWVFATATLLRAAAGLAVGAAVFGAWLWLAPSAAGGAA</sequence>
<feature type="transmembrane region" description="Helical" evidence="1">
    <location>
        <begin position="24"/>
        <end position="45"/>
    </location>
</feature>
<name>A0A4S4AMJ2_9RHOO</name>
<keyword evidence="1" id="KW-0812">Transmembrane</keyword>
<comment type="caution">
    <text evidence="2">The sequence shown here is derived from an EMBL/GenBank/DDBJ whole genome shotgun (WGS) entry which is preliminary data.</text>
</comment>
<dbReference type="AlphaFoldDB" id="A0A4S4AMJ2"/>
<keyword evidence="1" id="KW-1133">Transmembrane helix</keyword>
<feature type="transmembrane region" description="Helical" evidence="1">
    <location>
        <begin position="78"/>
        <end position="97"/>
    </location>
</feature>
<proteinExistence type="predicted"/>